<organism evidence="1 2">
    <name type="scientific">Rodentibacter trehalosifermentans</name>
    <dbReference type="NCBI Taxonomy" id="1908263"/>
    <lineage>
        <taxon>Bacteria</taxon>
        <taxon>Pseudomonadati</taxon>
        <taxon>Pseudomonadota</taxon>
        <taxon>Gammaproteobacteria</taxon>
        <taxon>Pasteurellales</taxon>
        <taxon>Pasteurellaceae</taxon>
        <taxon>Rodentibacter</taxon>
    </lineage>
</organism>
<evidence type="ECO:0000313" key="2">
    <source>
        <dbReference type="Proteomes" id="UP000189161"/>
    </source>
</evidence>
<accession>A0A1V3IX61</accession>
<comment type="caution">
    <text evidence="1">The sequence shown here is derived from an EMBL/GenBank/DDBJ whole genome shotgun (WGS) entry which is preliminary data.</text>
</comment>
<dbReference type="RefSeq" id="WP_077478641.1">
    <property type="nucleotide sequence ID" value="NZ_MLHL01000061.1"/>
</dbReference>
<dbReference type="Proteomes" id="UP000189161">
    <property type="component" value="Unassembled WGS sequence"/>
</dbReference>
<gene>
    <name evidence="1" type="ORF">BKK52_10440</name>
</gene>
<dbReference type="OrthoDB" id="6872885at2"/>
<reference evidence="1 2" key="1">
    <citation type="submission" date="2016-10" db="EMBL/GenBank/DDBJ databases">
        <title>Rodentibacter gen. nov. and new species.</title>
        <authorList>
            <person name="Christensen H."/>
        </authorList>
    </citation>
    <scope>NUCLEOTIDE SEQUENCE [LARGE SCALE GENOMIC DNA]</scope>
    <source>
        <strain evidence="1 2">H1987082031</strain>
    </source>
</reference>
<dbReference type="AlphaFoldDB" id="A0A1V3IX61"/>
<keyword evidence="2" id="KW-1185">Reference proteome</keyword>
<proteinExistence type="predicted"/>
<dbReference type="EMBL" id="MLHL01000061">
    <property type="protein sequence ID" value="OOF46920.1"/>
    <property type="molecule type" value="Genomic_DNA"/>
</dbReference>
<protein>
    <submittedName>
        <fullName evidence="1">Uncharacterized protein</fullName>
    </submittedName>
</protein>
<sequence>MKCKCPACGAVLSLDVLLQHEQATQAVMTAMQFNGEFGRLAVQYLALFRPGTSALAMNRVAKLLGELMTLVQQGEFSRNGQVYAAPLDAWIYGFNTVLNGRHNIKRPLVGHAYLLEVMSKWQGQSLEPAINVAAKSHQQAPLSSKTGQALANLAEFANGKG</sequence>
<evidence type="ECO:0000313" key="1">
    <source>
        <dbReference type="EMBL" id="OOF46920.1"/>
    </source>
</evidence>
<name>A0A1V3IX61_9PAST</name>